<dbReference type="OrthoDB" id="3269637at2759"/>
<evidence type="ECO:0000313" key="1">
    <source>
        <dbReference type="EMBL" id="KAG7446019.1"/>
    </source>
</evidence>
<dbReference type="GeneID" id="66099512"/>
<sequence length="252" mass="27924">MFQGRTKYTSNFLVKVGTWQLEESVAVGEEPTYIFLRIPIPRVWLSTNRPRNDLCSSEFQSSSSTPPPAKGEMVALCCHCCHRDLRALASRRTGSTAGALRRPRSCFVAHPLLSFFAPLFHTYQHGQASSGPGFCIIFAGSCGQTNLSDCLTTAQVSHLSFSAIFIMGQSVHTSAALTLRSTSQTSNMMDFQNFLRKMVNLQPRDVVGNEDLRNQTVDESANYIVSWFWRANGVTMEEDGVDDARTVHSQGV</sequence>
<dbReference type="Proteomes" id="UP000812287">
    <property type="component" value="Unassembled WGS sequence"/>
</dbReference>
<name>A0A9P7VSC9_9AGAR</name>
<accession>A0A9P7VSC9</accession>
<keyword evidence="2" id="KW-1185">Reference proteome</keyword>
<comment type="caution">
    <text evidence="1">The sequence shown here is derived from an EMBL/GenBank/DDBJ whole genome shotgun (WGS) entry which is preliminary data.</text>
</comment>
<reference evidence="1" key="1">
    <citation type="submission" date="2020-11" db="EMBL/GenBank/DDBJ databases">
        <title>Adaptations for nitrogen fixation in a non-lichenized fungal sporocarp promotes dispersal by wood-feeding termites.</title>
        <authorList>
            <consortium name="DOE Joint Genome Institute"/>
            <person name="Koch R.A."/>
            <person name="Yoon G."/>
            <person name="Arayal U."/>
            <person name="Lail K."/>
            <person name="Amirebrahimi M."/>
            <person name="Labutti K."/>
            <person name="Lipzen A."/>
            <person name="Riley R."/>
            <person name="Barry K."/>
            <person name="Henrissat B."/>
            <person name="Grigoriev I.V."/>
            <person name="Herr J.R."/>
            <person name="Aime M.C."/>
        </authorList>
    </citation>
    <scope>NUCLEOTIDE SEQUENCE</scope>
    <source>
        <strain evidence="1">MCA 3950</strain>
    </source>
</reference>
<dbReference type="AlphaFoldDB" id="A0A9P7VSC9"/>
<organism evidence="1 2">
    <name type="scientific">Guyanagaster necrorhizus</name>
    <dbReference type="NCBI Taxonomy" id="856835"/>
    <lineage>
        <taxon>Eukaryota</taxon>
        <taxon>Fungi</taxon>
        <taxon>Dikarya</taxon>
        <taxon>Basidiomycota</taxon>
        <taxon>Agaricomycotina</taxon>
        <taxon>Agaricomycetes</taxon>
        <taxon>Agaricomycetidae</taxon>
        <taxon>Agaricales</taxon>
        <taxon>Marasmiineae</taxon>
        <taxon>Physalacriaceae</taxon>
        <taxon>Guyanagaster</taxon>
    </lineage>
</organism>
<dbReference type="RefSeq" id="XP_043039519.1">
    <property type="nucleotide sequence ID" value="XM_043177225.1"/>
</dbReference>
<proteinExistence type="predicted"/>
<gene>
    <name evidence="1" type="ORF">BT62DRAFT_1006196</name>
</gene>
<dbReference type="EMBL" id="MU250535">
    <property type="protein sequence ID" value="KAG7446019.1"/>
    <property type="molecule type" value="Genomic_DNA"/>
</dbReference>
<protein>
    <submittedName>
        <fullName evidence="1">Uncharacterized protein</fullName>
    </submittedName>
</protein>
<evidence type="ECO:0000313" key="2">
    <source>
        <dbReference type="Proteomes" id="UP000812287"/>
    </source>
</evidence>